<feature type="domain" description="Transposase IS4-like" evidence="2">
    <location>
        <begin position="172"/>
        <end position="464"/>
    </location>
</feature>
<proteinExistence type="predicted"/>
<dbReference type="Pfam" id="PF01609">
    <property type="entry name" value="DDE_Tnp_1"/>
    <property type="match status" value="1"/>
</dbReference>
<dbReference type="GO" id="GO:0004803">
    <property type="term" value="F:transposase activity"/>
    <property type="evidence" value="ECO:0007669"/>
    <property type="project" value="InterPro"/>
</dbReference>
<feature type="coiled-coil region" evidence="1">
    <location>
        <begin position="273"/>
        <end position="300"/>
    </location>
</feature>
<dbReference type="InterPro" id="IPR047654">
    <property type="entry name" value="IS1634_transpos"/>
</dbReference>
<dbReference type="AlphaFoldDB" id="A0A0W8FBV9"/>
<organism evidence="3">
    <name type="scientific">hydrocarbon metagenome</name>
    <dbReference type="NCBI Taxonomy" id="938273"/>
    <lineage>
        <taxon>unclassified sequences</taxon>
        <taxon>metagenomes</taxon>
        <taxon>ecological metagenomes</taxon>
    </lineage>
</organism>
<dbReference type="PANTHER" id="PTHR34614:SF2">
    <property type="entry name" value="TRANSPOSASE IS4-LIKE DOMAIN-CONTAINING PROTEIN"/>
    <property type="match status" value="1"/>
</dbReference>
<dbReference type="GO" id="GO:0006313">
    <property type="term" value="P:DNA transposition"/>
    <property type="evidence" value="ECO:0007669"/>
    <property type="project" value="InterPro"/>
</dbReference>
<dbReference type="InterPro" id="IPR002559">
    <property type="entry name" value="Transposase_11"/>
</dbReference>
<reference evidence="3" key="1">
    <citation type="journal article" date="2015" name="Proc. Natl. Acad. Sci. U.S.A.">
        <title>Networks of energetic and metabolic interactions define dynamics in microbial communities.</title>
        <authorList>
            <person name="Embree M."/>
            <person name="Liu J.K."/>
            <person name="Al-Bassam M.M."/>
            <person name="Zengler K."/>
        </authorList>
    </citation>
    <scope>NUCLEOTIDE SEQUENCE</scope>
</reference>
<gene>
    <name evidence="3" type="ORF">ASZ90_012502</name>
</gene>
<evidence type="ECO:0000259" key="2">
    <source>
        <dbReference type="Pfam" id="PF01609"/>
    </source>
</evidence>
<sequence>MKPTRRIKVKNGIEYWYEETPYYDKEKKQIRHRSKYLGRNVDGQPVRMRSAPSEIKEKTKKKTAEVKSSFDYGSILVLQSIMEELNLDRYLENLLPSTEASMIRALAFNRIIRPTAMKNVDSWFEGTALALESPQIDLASQRVSELLCRVGESNIPDRFMSQLIEGTSTKSTLIYDITSLSSYSQLINLLEYGYNRDGVDLPQINMSLIMDKDKGIPVMYDIFPGSISDVSTLSGTLKKIKAHGVQNYVAVMDRGFFSLGNLCELLDNKISFVMAAKLQLNDLKQLMTEAQKDIDDVKYLHKFNNEPIFAKPITYNIDNMEVRGYVYYDPKLEQSEKQTLLSRLYDIREELLKVRLKKNSSPQVAFKEKARGFGNFFEWNVVDNRFDVSIKQNAVTQRMNKMGKYILFYSGDFDWLNCLSLYRERDEIEKSFKALKNEIDILPLNTHSEKTTRGFIFVAFLSLIIRTRLINMMREAKLLDKYSVELLLLQLEKLRKITLADGQILVTEMTKKQREILQALNLCA</sequence>
<comment type="caution">
    <text evidence="3">The sequence shown here is derived from an EMBL/GenBank/DDBJ whole genome shotgun (WGS) entry which is preliminary data.</text>
</comment>
<accession>A0A0W8FBV9</accession>
<dbReference type="NCBIfam" id="NF033559">
    <property type="entry name" value="transpos_IS1634"/>
    <property type="match status" value="1"/>
</dbReference>
<dbReference type="EMBL" id="LNQE01001419">
    <property type="protein sequence ID" value="KUG17859.1"/>
    <property type="molecule type" value="Genomic_DNA"/>
</dbReference>
<dbReference type="GO" id="GO:0003677">
    <property type="term" value="F:DNA binding"/>
    <property type="evidence" value="ECO:0007669"/>
    <property type="project" value="InterPro"/>
</dbReference>
<evidence type="ECO:0000256" key="1">
    <source>
        <dbReference type="SAM" id="Coils"/>
    </source>
</evidence>
<keyword evidence="1" id="KW-0175">Coiled coil</keyword>
<name>A0A0W8FBV9_9ZZZZ</name>
<dbReference type="PANTHER" id="PTHR34614">
    <property type="match status" value="1"/>
</dbReference>
<protein>
    <recommendedName>
        <fullName evidence="2">Transposase IS4-like domain-containing protein</fullName>
    </recommendedName>
</protein>
<evidence type="ECO:0000313" key="3">
    <source>
        <dbReference type="EMBL" id="KUG17859.1"/>
    </source>
</evidence>